<dbReference type="Proteomes" id="UP001062846">
    <property type="component" value="Chromosome 3"/>
</dbReference>
<sequence>MGSKAMVFLGLFLAIALLISSEVTARDLAETTTTSTTPTTADQQTNGIDDAKYHHGGDGYHHGGGSYHHGGGGYHHGGGYGGGHGRGGYNEEGN</sequence>
<protein>
    <submittedName>
        <fullName evidence="1">Uncharacterized protein</fullName>
    </submittedName>
</protein>
<keyword evidence="2" id="KW-1185">Reference proteome</keyword>
<evidence type="ECO:0000313" key="2">
    <source>
        <dbReference type="Proteomes" id="UP001062846"/>
    </source>
</evidence>
<comment type="caution">
    <text evidence="1">The sequence shown here is derived from an EMBL/GenBank/DDBJ whole genome shotgun (WGS) entry which is preliminary data.</text>
</comment>
<organism evidence="1 2">
    <name type="scientific">Rhododendron molle</name>
    <name type="common">Chinese azalea</name>
    <name type="synonym">Azalea mollis</name>
    <dbReference type="NCBI Taxonomy" id="49168"/>
    <lineage>
        <taxon>Eukaryota</taxon>
        <taxon>Viridiplantae</taxon>
        <taxon>Streptophyta</taxon>
        <taxon>Embryophyta</taxon>
        <taxon>Tracheophyta</taxon>
        <taxon>Spermatophyta</taxon>
        <taxon>Magnoliopsida</taxon>
        <taxon>eudicotyledons</taxon>
        <taxon>Gunneridae</taxon>
        <taxon>Pentapetalae</taxon>
        <taxon>asterids</taxon>
        <taxon>Ericales</taxon>
        <taxon>Ericaceae</taxon>
        <taxon>Ericoideae</taxon>
        <taxon>Rhodoreae</taxon>
        <taxon>Rhododendron</taxon>
    </lineage>
</organism>
<dbReference type="EMBL" id="CM046390">
    <property type="protein sequence ID" value="KAI8562620.1"/>
    <property type="molecule type" value="Genomic_DNA"/>
</dbReference>
<name>A0ACC0PB17_RHOML</name>
<accession>A0ACC0PB17</accession>
<reference evidence="1" key="1">
    <citation type="submission" date="2022-02" db="EMBL/GenBank/DDBJ databases">
        <title>Plant Genome Project.</title>
        <authorList>
            <person name="Zhang R.-G."/>
        </authorList>
    </citation>
    <scope>NUCLEOTIDE SEQUENCE</scope>
    <source>
        <strain evidence="1">AT1</strain>
    </source>
</reference>
<gene>
    <name evidence="1" type="ORF">RHMOL_Rhmol03G0048900</name>
</gene>
<proteinExistence type="predicted"/>
<evidence type="ECO:0000313" key="1">
    <source>
        <dbReference type="EMBL" id="KAI8562620.1"/>
    </source>
</evidence>